<evidence type="ECO:0000313" key="3">
    <source>
        <dbReference type="Proteomes" id="UP000318582"/>
    </source>
</evidence>
<keyword evidence="3" id="KW-1185">Reference proteome</keyword>
<feature type="compositionally biased region" description="Polar residues" evidence="1">
    <location>
        <begin position="311"/>
        <end position="320"/>
    </location>
</feature>
<protein>
    <submittedName>
        <fullName evidence="2">Uncharacterized protein</fullName>
    </submittedName>
</protein>
<evidence type="ECO:0000256" key="1">
    <source>
        <dbReference type="SAM" id="MobiDB-lite"/>
    </source>
</evidence>
<feature type="compositionally biased region" description="Basic and acidic residues" evidence="1">
    <location>
        <begin position="190"/>
        <end position="204"/>
    </location>
</feature>
<evidence type="ECO:0000313" key="2">
    <source>
        <dbReference type="EMBL" id="TPX52943.1"/>
    </source>
</evidence>
<organism evidence="2 3">
    <name type="scientific">Powellomyces hirtus</name>
    <dbReference type="NCBI Taxonomy" id="109895"/>
    <lineage>
        <taxon>Eukaryota</taxon>
        <taxon>Fungi</taxon>
        <taxon>Fungi incertae sedis</taxon>
        <taxon>Chytridiomycota</taxon>
        <taxon>Chytridiomycota incertae sedis</taxon>
        <taxon>Chytridiomycetes</taxon>
        <taxon>Spizellomycetales</taxon>
        <taxon>Powellomycetaceae</taxon>
        <taxon>Powellomyces</taxon>
    </lineage>
</organism>
<feature type="compositionally biased region" description="Low complexity" evidence="1">
    <location>
        <begin position="25"/>
        <end position="43"/>
    </location>
</feature>
<name>A0A507DMX7_9FUNG</name>
<feature type="compositionally biased region" description="Polar residues" evidence="1">
    <location>
        <begin position="54"/>
        <end position="63"/>
    </location>
</feature>
<proteinExistence type="predicted"/>
<gene>
    <name evidence="2" type="ORF">PhCBS80983_g06393</name>
</gene>
<dbReference type="EMBL" id="QEAQ01000266">
    <property type="protein sequence ID" value="TPX52943.1"/>
    <property type="molecule type" value="Genomic_DNA"/>
</dbReference>
<feature type="compositionally biased region" description="Basic residues" evidence="1">
    <location>
        <begin position="205"/>
        <end position="214"/>
    </location>
</feature>
<dbReference type="Proteomes" id="UP000318582">
    <property type="component" value="Unassembled WGS sequence"/>
</dbReference>
<feature type="compositionally biased region" description="Polar residues" evidence="1">
    <location>
        <begin position="1"/>
        <end position="13"/>
    </location>
</feature>
<feature type="region of interest" description="Disordered" evidence="1">
    <location>
        <begin position="1"/>
        <end position="142"/>
    </location>
</feature>
<reference evidence="2 3" key="1">
    <citation type="journal article" date="2019" name="Sci. Rep.">
        <title>Comparative genomics of chytrid fungi reveal insights into the obligate biotrophic and pathogenic lifestyle of Synchytrium endobioticum.</title>
        <authorList>
            <person name="van de Vossenberg B.T.L.H."/>
            <person name="Warris S."/>
            <person name="Nguyen H.D.T."/>
            <person name="van Gent-Pelzer M.P.E."/>
            <person name="Joly D.L."/>
            <person name="van de Geest H.C."/>
            <person name="Bonants P.J.M."/>
            <person name="Smith D.S."/>
            <person name="Levesque C.A."/>
            <person name="van der Lee T.A.J."/>
        </authorList>
    </citation>
    <scope>NUCLEOTIDE SEQUENCE [LARGE SCALE GENOMIC DNA]</scope>
    <source>
        <strain evidence="2 3">CBS 809.83</strain>
    </source>
</reference>
<feature type="compositionally biased region" description="Low complexity" evidence="1">
    <location>
        <begin position="92"/>
        <end position="110"/>
    </location>
</feature>
<accession>A0A507DMX7</accession>
<feature type="compositionally biased region" description="Polar residues" evidence="1">
    <location>
        <begin position="117"/>
        <end position="128"/>
    </location>
</feature>
<comment type="caution">
    <text evidence="2">The sequence shown here is derived from an EMBL/GenBank/DDBJ whole genome shotgun (WGS) entry which is preliminary data.</text>
</comment>
<feature type="region of interest" description="Disordered" evidence="1">
    <location>
        <begin position="301"/>
        <end position="320"/>
    </location>
</feature>
<feature type="compositionally biased region" description="Polar residues" evidence="1">
    <location>
        <begin position="237"/>
        <end position="247"/>
    </location>
</feature>
<feature type="region of interest" description="Disordered" evidence="1">
    <location>
        <begin position="190"/>
        <end position="255"/>
    </location>
</feature>
<dbReference type="AlphaFoldDB" id="A0A507DMX7"/>
<sequence>MGCTSSKQPSASTGKVVPEDTLGQPSAKSTAAAANSPTTAQPVAQPPPAVTTTGKPTTPQSSADRIRSAEQLPLGSRSSLDKAPMPPIVSKTSSSITNIASGTSSTTAISKKPASPPSANKNSATSVDDSIPAYSKAAEGPSKPIAFEIPLGETLFTAPEPAALTSAAAAKLPSLKGLTSEAIAAKLANADKRWKDLDDHEIQRKKSNRRRRAAGSKPELSSSSRPKTRAGRGDPTDGSSSTSNNLTAEEEQEQLRIRLQKKEALAERNRKKELEKLAAKLQRMDQHVRTVQERKRVLERGDSEDDFAMSVSGSTQSLIV</sequence>